<keyword evidence="1 3" id="KW-0863">Zinc-finger</keyword>
<comment type="caution">
    <text evidence="7">The sequence shown here is derived from an EMBL/GenBank/DDBJ whole genome shotgun (WGS) entry which is preliminary data.</text>
</comment>
<sequence length="762" mass="86290">MWLKLCLLLIYITVLFVLARILEAVAWYETGTLSRRLLDPMALSVAKLKALLEQRGVSYDTVVEKSELSQLVEGSGPVHEDEVELLQASDDSPASANTNFTSGAHFYEQVEDAKDSVWLVQVVAGYHIGHNHIIPTPLSDNTWKAIRKKVTKFGVHTGVLDCRLDPRWCERRGWHSSHLLLALPQVYQQKANVATHTYVGPLRQHAICHWIRQKLHEKIETIHDFKQFKDEWLNFKNVWQEPEVRAVLFTKQDSIPMFFSALSVKFPGRVRFGVVEETNKRVREWTQALDLKTNLTLPQFLIITNEGTYVYGKNFGECYTFSSMETFLKFLHPCLNDIFITSFLVANVVSVFEAFVTQGSLGRRLRRFLWCLVKYNAAVIMLWLPLIALFQLPYLSNIPLLGLKSTRLLTTSSLGAAFRRDFFYCSQHPYFLAASFLSACTIFGIIAYWWTGGRYEEDHEPWFNFTQMRTLTHLRPNEFFEPMLMSGYEFSGGMEIFGSRLSVPTMSLQPVVSTHYIGLLPTWQYHAAQFYRECSDEKPTPQMSCLQCSDSGFVNSAQGSADGPEASSECDTGNSSCLCCASASDLLDGNYHCECRVHLREQDHDRPCVRPPSQSQGPSPLHSDSSPSFMPCSCCRKEASDSGSGISSVCSECPDKSSSVPSCLRCKQAVSKSDSRTETTSEPHLASEFPEGYLACTSCVICLEEFTSGTHLCGLPCGHVFHHKCILTWLNRDHHFCPVCRWPSFQPRLQNLTQQSSHIHDE</sequence>
<dbReference type="EMBL" id="JACVVK020000079">
    <property type="protein sequence ID" value="KAK7494930.1"/>
    <property type="molecule type" value="Genomic_DNA"/>
</dbReference>
<evidence type="ECO:0000256" key="4">
    <source>
        <dbReference type="SAM" id="MobiDB-lite"/>
    </source>
</evidence>
<dbReference type="CDD" id="cd16473">
    <property type="entry name" value="RING-H2_RNF103"/>
    <property type="match status" value="1"/>
</dbReference>
<evidence type="ECO:0000259" key="6">
    <source>
        <dbReference type="PROSITE" id="PS50089"/>
    </source>
</evidence>
<evidence type="ECO:0000256" key="3">
    <source>
        <dbReference type="PROSITE-ProRule" id="PRU00175"/>
    </source>
</evidence>
<keyword evidence="5" id="KW-0812">Transmembrane</keyword>
<dbReference type="PROSITE" id="PS50089">
    <property type="entry name" value="ZF_RING_2"/>
    <property type="match status" value="1"/>
</dbReference>
<dbReference type="InterPro" id="IPR042494">
    <property type="entry name" value="RNF103"/>
</dbReference>
<evidence type="ECO:0000256" key="5">
    <source>
        <dbReference type="SAM" id="Phobius"/>
    </source>
</evidence>
<evidence type="ECO:0000313" key="8">
    <source>
        <dbReference type="Proteomes" id="UP001519460"/>
    </source>
</evidence>
<dbReference type="AlphaFoldDB" id="A0ABD0L6I0"/>
<feature type="transmembrane region" description="Helical" evidence="5">
    <location>
        <begin position="338"/>
        <end position="356"/>
    </location>
</feature>
<feature type="region of interest" description="Disordered" evidence="4">
    <location>
        <begin position="605"/>
        <end position="624"/>
    </location>
</feature>
<dbReference type="SMART" id="SM00184">
    <property type="entry name" value="RING"/>
    <property type="match status" value="1"/>
</dbReference>
<proteinExistence type="predicted"/>
<feature type="transmembrane region" description="Helical" evidence="5">
    <location>
        <begin position="368"/>
        <end position="392"/>
    </location>
</feature>
<feature type="domain" description="RING-type" evidence="6">
    <location>
        <begin position="699"/>
        <end position="741"/>
    </location>
</feature>
<keyword evidence="2" id="KW-0862">Zinc</keyword>
<dbReference type="GO" id="GO:0008270">
    <property type="term" value="F:zinc ion binding"/>
    <property type="evidence" value="ECO:0007669"/>
    <property type="project" value="UniProtKB-KW"/>
</dbReference>
<dbReference type="InterPro" id="IPR013083">
    <property type="entry name" value="Znf_RING/FYVE/PHD"/>
</dbReference>
<evidence type="ECO:0000313" key="7">
    <source>
        <dbReference type="EMBL" id="KAK7494930.1"/>
    </source>
</evidence>
<keyword evidence="8" id="KW-1185">Reference proteome</keyword>
<reference evidence="7 8" key="1">
    <citation type="journal article" date="2023" name="Sci. Data">
        <title>Genome assembly of the Korean intertidal mud-creeper Batillaria attramentaria.</title>
        <authorList>
            <person name="Patra A.K."/>
            <person name="Ho P.T."/>
            <person name="Jun S."/>
            <person name="Lee S.J."/>
            <person name="Kim Y."/>
            <person name="Won Y.J."/>
        </authorList>
    </citation>
    <scope>NUCLEOTIDE SEQUENCE [LARGE SCALE GENOMIC DNA]</scope>
    <source>
        <strain evidence="7">Wonlab-2016</strain>
    </source>
</reference>
<evidence type="ECO:0000256" key="2">
    <source>
        <dbReference type="ARBA" id="ARBA00022833"/>
    </source>
</evidence>
<dbReference type="PANTHER" id="PTHR15302">
    <property type="entry name" value="E3 UBIQUITIN-PROTEIN LIGASE RNF103"/>
    <property type="match status" value="1"/>
</dbReference>
<organism evidence="7 8">
    <name type="scientific">Batillaria attramentaria</name>
    <dbReference type="NCBI Taxonomy" id="370345"/>
    <lineage>
        <taxon>Eukaryota</taxon>
        <taxon>Metazoa</taxon>
        <taxon>Spiralia</taxon>
        <taxon>Lophotrochozoa</taxon>
        <taxon>Mollusca</taxon>
        <taxon>Gastropoda</taxon>
        <taxon>Caenogastropoda</taxon>
        <taxon>Sorbeoconcha</taxon>
        <taxon>Cerithioidea</taxon>
        <taxon>Batillariidae</taxon>
        <taxon>Batillaria</taxon>
    </lineage>
</organism>
<keyword evidence="1 3" id="KW-0479">Metal-binding</keyword>
<keyword evidence="5" id="KW-1133">Transmembrane helix</keyword>
<protein>
    <recommendedName>
        <fullName evidence="6">RING-type domain-containing protein</fullName>
    </recommendedName>
</protein>
<feature type="compositionally biased region" description="Polar residues" evidence="4">
    <location>
        <begin position="612"/>
        <end position="624"/>
    </location>
</feature>
<evidence type="ECO:0000256" key="1">
    <source>
        <dbReference type="ARBA" id="ARBA00022771"/>
    </source>
</evidence>
<keyword evidence="5" id="KW-0472">Membrane</keyword>
<gene>
    <name evidence="7" type="ORF">BaRGS_00013809</name>
</gene>
<dbReference type="SUPFAM" id="SSF57850">
    <property type="entry name" value="RING/U-box"/>
    <property type="match status" value="1"/>
</dbReference>
<dbReference type="Proteomes" id="UP001519460">
    <property type="component" value="Unassembled WGS sequence"/>
</dbReference>
<dbReference type="Gene3D" id="3.30.40.10">
    <property type="entry name" value="Zinc/RING finger domain, C3HC4 (zinc finger)"/>
    <property type="match status" value="1"/>
</dbReference>
<name>A0ABD0L6I0_9CAEN</name>
<accession>A0ABD0L6I0</accession>
<feature type="transmembrane region" description="Helical" evidence="5">
    <location>
        <begin position="430"/>
        <end position="450"/>
    </location>
</feature>
<dbReference type="PANTHER" id="PTHR15302:SF0">
    <property type="entry name" value="E3 UBIQUITIN-PROTEIN LIGASE RNF103"/>
    <property type="match status" value="1"/>
</dbReference>
<dbReference type="Pfam" id="PF13639">
    <property type="entry name" value="zf-RING_2"/>
    <property type="match status" value="1"/>
</dbReference>
<dbReference type="InterPro" id="IPR001841">
    <property type="entry name" value="Znf_RING"/>
</dbReference>